<accession>A0A6F8YC15</accession>
<organism evidence="2 3">
    <name type="scientific">Phytohabitans suffuscus</name>
    <dbReference type="NCBI Taxonomy" id="624315"/>
    <lineage>
        <taxon>Bacteria</taxon>
        <taxon>Bacillati</taxon>
        <taxon>Actinomycetota</taxon>
        <taxon>Actinomycetes</taxon>
        <taxon>Micromonosporales</taxon>
        <taxon>Micromonosporaceae</taxon>
    </lineage>
</organism>
<dbReference type="EMBL" id="AP022871">
    <property type="protein sequence ID" value="BCB83674.1"/>
    <property type="molecule type" value="Genomic_DNA"/>
</dbReference>
<name>A0A6F8YC15_9ACTN</name>
<reference evidence="2 3" key="1">
    <citation type="submission" date="2020-03" db="EMBL/GenBank/DDBJ databases">
        <title>Whole genome shotgun sequence of Phytohabitans suffuscus NBRC 105367.</title>
        <authorList>
            <person name="Komaki H."/>
            <person name="Tamura T."/>
        </authorList>
    </citation>
    <scope>NUCLEOTIDE SEQUENCE [LARGE SCALE GENOMIC DNA]</scope>
    <source>
        <strain evidence="2 3">NBRC 105367</strain>
    </source>
</reference>
<evidence type="ECO:0000256" key="1">
    <source>
        <dbReference type="SAM" id="MobiDB-lite"/>
    </source>
</evidence>
<evidence type="ECO:0000313" key="2">
    <source>
        <dbReference type="EMBL" id="BCB83674.1"/>
    </source>
</evidence>
<proteinExistence type="predicted"/>
<reference evidence="2 3" key="2">
    <citation type="submission" date="2020-03" db="EMBL/GenBank/DDBJ databases">
        <authorList>
            <person name="Ichikawa N."/>
            <person name="Kimura A."/>
            <person name="Kitahashi Y."/>
            <person name="Uohara A."/>
        </authorList>
    </citation>
    <scope>NUCLEOTIDE SEQUENCE [LARGE SCALE GENOMIC DNA]</scope>
    <source>
        <strain evidence="2 3">NBRC 105367</strain>
    </source>
</reference>
<dbReference type="Proteomes" id="UP000503011">
    <property type="component" value="Chromosome"/>
</dbReference>
<dbReference type="KEGG" id="psuu:Psuf_009870"/>
<evidence type="ECO:0000313" key="3">
    <source>
        <dbReference type="Proteomes" id="UP000503011"/>
    </source>
</evidence>
<feature type="region of interest" description="Disordered" evidence="1">
    <location>
        <begin position="1"/>
        <end position="27"/>
    </location>
</feature>
<gene>
    <name evidence="2" type="ORF">Psuf_009870</name>
</gene>
<dbReference type="AlphaFoldDB" id="A0A6F8YC15"/>
<protein>
    <submittedName>
        <fullName evidence="2">Uncharacterized protein</fullName>
    </submittedName>
</protein>
<keyword evidence="3" id="KW-1185">Reference proteome</keyword>
<sequence>MVDGPEGGDAPALSVGERQAASDATPSSPELHHLYVLDGVSVADLARRYKVRTTKVKAWLADAGIPIRPRGYGQSHARRHPRPTRDTLYEEFVVRRTPAAVLAARYGVNVVTVFGWLSGYGISAEDRTPPSEQLHMLYVNRRWDIATIAAACGVSVGTAHRWLRKAGVPMRGRAVRTVPCCRLPWTSIAGTWSWA</sequence>